<feature type="transmembrane region" description="Helical" evidence="5">
    <location>
        <begin position="638"/>
        <end position="658"/>
    </location>
</feature>
<dbReference type="PROSITE" id="PS50026">
    <property type="entry name" value="EGF_3"/>
    <property type="match status" value="3"/>
</dbReference>
<feature type="disulfide bond" evidence="3">
    <location>
        <begin position="599"/>
        <end position="609"/>
    </location>
</feature>
<keyword evidence="1" id="KW-0880">Kelch repeat</keyword>
<keyword evidence="6" id="KW-0732">Signal</keyword>
<dbReference type="Pfam" id="PF25024">
    <property type="entry name" value="EGF_TEN"/>
    <property type="match status" value="1"/>
</dbReference>
<feature type="chain" id="PRO_5043818358" description="EGF-like domain-containing protein" evidence="6">
    <location>
        <begin position="17"/>
        <end position="686"/>
    </location>
</feature>
<evidence type="ECO:0000256" key="4">
    <source>
        <dbReference type="SAM" id="MobiDB-lite"/>
    </source>
</evidence>
<reference evidence="8" key="1">
    <citation type="submission" date="2021-09" db="EMBL/GenBank/DDBJ databases">
        <authorList>
            <consortium name="AG Swart"/>
            <person name="Singh M."/>
            <person name="Singh A."/>
            <person name="Seah K."/>
            <person name="Emmerich C."/>
        </authorList>
    </citation>
    <scope>NUCLEOTIDE SEQUENCE</scope>
    <source>
        <strain evidence="8">ATCC30299</strain>
    </source>
</reference>
<organism evidence="8 9">
    <name type="scientific">Blepharisma stoltei</name>
    <dbReference type="NCBI Taxonomy" id="1481888"/>
    <lineage>
        <taxon>Eukaryota</taxon>
        <taxon>Sar</taxon>
        <taxon>Alveolata</taxon>
        <taxon>Ciliophora</taxon>
        <taxon>Postciliodesmatophora</taxon>
        <taxon>Heterotrichea</taxon>
        <taxon>Heterotrichida</taxon>
        <taxon>Blepharismidae</taxon>
        <taxon>Blepharisma</taxon>
    </lineage>
</organism>
<dbReference type="Gene3D" id="2.120.10.80">
    <property type="entry name" value="Kelch-type beta propeller"/>
    <property type="match status" value="2"/>
</dbReference>
<keyword evidence="3" id="KW-0245">EGF-like domain</keyword>
<keyword evidence="3" id="KW-1015">Disulfide bond</keyword>
<dbReference type="PANTHER" id="PTHR46093">
    <property type="entry name" value="ACYL-COA-BINDING DOMAIN-CONTAINING PROTEIN 5"/>
    <property type="match status" value="1"/>
</dbReference>
<evidence type="ECO:0000313" key="9">
    <source>
        <dbReference type="Proteomes" id="UP001162131"/>
    </source>
</evidence>
<accession>A0AAU9IYC5</accession>
<evidence type="ECO:0000256" key="3">
    <source>
        <dbReference type="PROSITE-ProRule" id="PRU00076"/>
    </source>
</evidence>
<proteinExistence type="predicted"/>
<feature type="disulfide bond" evidence="3">
    <location>
        <begin position="436"/>
        <end position="445"/>
    </location>
</feature>
<sequence length="686" mass="76268">MIRLCILLSFFALAEWTNVVVDSDLPSKRAGHTISNYNGELYLFGGCDLDTACYSDVYRFNMTVNMWELLNPTGDIPTAREGHIAAVVGSKLYISGGTTLTDLLDETNILDLTTLEWKEAELGGSIEPRAYHAAALHDSGLIFIFGGYTSEGLSNEVILLDTVNNHWGYPASVGSVPSARKYHSLSRIGDFVWLFGGETDSGAVKDLYYYDIDERHWYKQDTSGSPLARQGHATAVSGDSFYVSAGCNSDTRYCYSDLYKFYTENNTWDKVDSGSTFSPREGHAIEFIGGNLYAFGGRFLTESSYGDFLVFETNETCPNGCSRNGECTDYGCDCYGGYTGSDCSYETTCRMNCNSHGVCDDYTCVCYSGYYGSYCQGIINCPNNCTSSEQGTCQSSGECLCTDGYTGDDCSEKEDWKMCQDSCINGSCDSNNDCVCSSGWVGKNCDTEAPVVYHKSSSYDISINLSDDLEYGASKESYDGSSSSYSSSGSYSDDDTSDYRSSDTGESDDYYMVESEDVEVSEESFDNITDSQDASANMTQYDNSTHLLVPQMFGFTDPNDPNSYYTQNLRRDPVEVEKSDYLEELEDKQEDRQDEIEECQMMCNYHGVCSDATCYCEEGYTGTLCEYEEDEADNGIKLTTAIIIMMLFWIIGCAYGCYRIKKIMEEVRAREESKVEEKDDFVGLED</sequence>
<feature type="domain" description="EGF-like" evidence="7">
    <location>
        <begin position="377"/>
        <end position="411"/>
    </location>
</feature>
<keyword evidence="2" id="KW-0677">Repeat</keyword>
<feature type="signal peptide" evidence="6">
    <location>
        <begin position="1"/>
        <end position="16"/>
    </location>
</feature>
<dbReference type="PANTHER" id="PTHR46093:SF18">
    <property type="entry name" value="FIBRONECTIN TYPE-III DOMAIN-CONTAINING PROTEIN"/>
    <property type="match status" value="1"/>
</dbReference>
<dbReference type="SUPFAM" id="SSF57184">
    <property type="entry name" value="Growth factor receptor domain"/>
    <property type="match status" value="1"/>
</dbReference>
<evidence type="ECO:0000256" key="6">
    <source>
        <dbReference type="SAM" id="SignalP"/>
    </source>
</evidence>
<dbReference type="InterPro" id="IPR015915">
    <property type="entry name" value="Kelch-typ_b-propeller"/>
</dbReference>
<dbReference type="InterPro" id="IPR000742">
    <property type="entry name" value="EGF"/>
</dbReference>
<protein>
    <recommendedName>
        <fullName evidence="7">EGF-like domain-containing protein</fullName>
    </recommendedName>
</protein>
<feature type="region of interest" description="Disordered" evidence="4">
    <location>
        <begin position="474"/>
        <end position="509"/>
    </location>
</feature>
<feature type="disulfide bond" evidence="3">
    <location>
        <begin position="616"/>
        <end position="625"/>
    </location>
</feature>
<dbReference type="Proteomes" id="UP001162131">
    <property type="component" value="Unassembled WGS sequence"/>
</dbReference>
<dbReference type="PROSITE" id="PS00022">
    <property type="entry name" value="EGF_1"/>
    <property type="match status" value="5"/>
</dbReference>
<dbReference type="Gene3D" id="2.10.25.10">
    <property type="entry name" value="Laminin"/>
    <property type="match status" value="3"/>
</dbReference>
<keyword evidence="5" id="KW-1133">Transmembrane helix</keyword>
<dbReference type="Pfam" id="PF24681">
    <property type="entry name" value="Kelch_KLHDC2_KLHL20_DRC7"/>
    <property type="match status" value="1"/>
</dbReference>
<keyword evidence="5" id="KW-0812">Transmembrane</keyword>
<dbReference type="InterPro" id="IPR009030">
    <property type="entry name" value="Growth_fac_rcpt_cys_sf"/>
</dbReference>
<name>A0AAU9IYC5_9CILI</name>
<keyword evidence="5" id="KW-0472">Membrane</keyword>
<dbReference type="AlphaFoldDB" id="A0AAU9IYC5"/>
<evidence type="ECO:0000256" key="2">
    <source>
        <dbReference type="ARBA" id="ARBA00022737"/>
    </source>
</evidence>
<dbReference type="SMART" id="SM00181">
    <property type="entry name" value="EGF"/>
    <property type="match status" value="5"/>
</dbReference>
<evidence type="ECO:0000256" key="5">
    <source>
        <dbReference type="SAM" id="Phobius"/>
    </source>
</evidence>
<evidence type="ECO:0000256" key="1">
    <source>
        <dbReference type="ARBA" id="ARBA00022441"/>
    </source>
</evidence>
<dbReference type="EMBL" id="CAJZBQ010000027">
    <property type="protein sequence ID" value="CAG9320752.1"/>
    <property type="molecule type" value="Genomic_DNA"/>
</dbReference>
<dbReference type="Pfam" id="PF23106">
    <property type="entry name" value="EGF_Teneurin"/>
    <property type="match status" value="1"/>
</dbReference>
<dbReference type="PROSITE" id="PS01186">
    <property type="entry name" value="EGF_2"/>
    <property type="match status" value="5"/>
</dbReference>
<feature type="disulfide bond" evidence="3">
    <location>
        <begin position="401"/>
        <end position="410"/>
    </location>
</feature>
<keyword evidence="9" id="KW-1185">Reference proteome</keyword>
<comment type="caution">
    <text evidence="3">Lacks conserved residue(s) required for the propagation of feature annotation.</text>
</comment>
<dbReference type="SUPFAM" id="SSF117281">
    <property type="entry name" value="Kelch motif"/>
    <property type="match status" value="2"/>
</dbReference>
<comment type="caution">
    <text evidence="8">The sequence shown here is derived from an EMBL/GenBank/DDBJ whole genome shotgun (WGS) entry which is preliminary data.</text>
</comment>
<feature type="compositionally biased region" description="Low complexity" evidence="4">
    <location>
        <begin position="479"/>
        <end position="491"/>
    </location>
</feature>
<evidence type="ECO:0000313" key="8">
    <source>
        <dbReference type="EMBL" id="CAG9320752.1"/>
    </source>
</evidence>
<feature type="domain" description="EGF-like" evidence="7">
    <location>
        <begin position="595"/>
        <end position="626"/>
    </location>
</feature>
<feature type="domain" description="EGF-like" evidence="7">
    <location>
        <begin position="415"/>
        <end position="446"/>
    </location>
</feature>
<gene>
    <name evidence="8" type="ORF">BSTOLATCC_MIC27332</name>
</gene>
<evidence type="ECO:0000259" key="7">
    <source>
        <dbReference type="PROSITE" id="PS50026"/>
    </source>
</evidence>